<evidence type="ECO:0000256" key="1">
    <source>
        <dbReference type="SAM" id="SignalP"/>
    </source>
</evidence>
<keyword evidence="1" id="KW-0732">Signal</keyword>
<dbReference type="SUPFAM" id="SSF48317">
    <property type="entry name" value="Acid phosphatase/Vanadium-dependent haloperoxidase"/>
    <property type="match status" value="1"/>
</dbReference>
<proteinExistence type="predicted"/>
<name>A0A832DI27_9BACT</name>
<accession>A0A832DI27</accession>
<feature type="domain" description="Phosphatidic acid phosphatase type 2/haloperoxidase" evidence="2">
    <location>
        <begin position="131"/>
        <end position="244"/>
    </location>
</feature>
<dbReference type="InterPro" id="IPR036938">
    <property type="entry name" value="PAP2/HPO_sf"/>
</dbReference>
<evidence type="ECO:0000313" key="3">
    <source>
        <dbReference type="EMBL" id="HGT46469.1"/>
    </source>
</evidence>
<feature type="signal peptide" evidence="1">
    <location>
        <begin position="1"/>
        <end position="19"/>
    </location>
</feature>
<dbReference type="EMBL" id="DSVI01000003">
    <property type="protein sequence ID" value="HGT46469.1"/>
    <property type="molecule type" value="Genomic_DNA"/>
</dbReference>
<dbReference type="AlphaFoldDB" id="A0A832DI27"/>
<dbReference type="SMART" id="SM00014">
    <property type="entry name" value="acidPPc"/>
    <property type="match status" value="1"/>
</dbReference>
<gene>
    <name evidence="3" type="ORF">ENS56_00340</name>
</gene>
<dbReference type="PANTHER" id="PTHR14969:SF13">
    <property type="entry name" value="AT30094P"/>
    <property type="match status" value="1"/>
</dbReference>
<feature type="chain" id="PRO_5032532440" evidence="1">
    <location>
        <begin position="20"/>
        <end position="277"/>
    </location>
</feature>
<dbReference type="Gene3D" id="1.20.144.10">
    <property type="entry name" value="Phosphatidic acid phosphatase type 2/haloperoxidase"/>
    <property type="match status" value="1"/>
</dbReference>
<sequence length="277" mass="31180">MKIYICFLFLFIFNSGLFSQTVETNSDSSDTIPSFKDDLTSVYNTGVRLFSAPSDFNRKDWITLGSVAALTSVAFIIDQENREFWQRNKTKTLDDISEVGRIYGEISYAAILSGSLYFGGKIFKNRDVSVTGRMLFEGLLYAGLTTTIIKFTTGRSRPYMNEGDFNFNFFQTTNDYSSFPSGHCTVAFTLSSILSQRINNTYASVGLYSLAVLTLWQRMYSDKHWLSDVILGASIGYFIGKAVVKFDDDSNSKSMNNSDAANGFSERITIFSFNYSF</sequence>
<protein>
    <submittedName>
        <fullName evidence="3">Phosphatase PAP2 family protein</fullName>
    </submittedName>
</protein>
<organism evidence="3">
    <name type="scientific">Ignavibacterium album</name>
    <dbReference type="NCBI Taxonomy" id="591197"/>
    <lineage>
        <taxon>Bacteria</taxon>
        <taxon>Pseudomonadati</taxon>
        <taxon>Ignavibacteriota</taxon>
        <taxon>Ignavibacteria</taxon>
        <taxon>Ignavibacteriales</taxon>
        <taxon>Ignavibacteriaceae</taxon>
        <taxon>Ignavibacterium</taxon>
    </lineage>
</organism>
<dbReference type="PANTHER" id="PTHR14969">
    <property type="entry name" value="SPHINGOSINE-1-PHOSPHATE PHOSPHOHYDROLASE"/>
    <property type="match status" value="1"/>
</dbReference>
<dbReference type="InterPro" id="IPR000326">
    <property type="entry name" value="PAP2/HPO"/>
</dbReference>
<dbReference type="Pfam" id="PF01569">
    <property type="entry name" value="PAP2"/>
    <property type="match status" value="1"/>
</dbReference>
<comment type="caution">
    <text evidence="3">The sequence shown here is derived from an EMBL/GenBank/DDBJ whole genome shotgun (WGS) entry which is preliminary data.</text>
</comment>
<dbReference type="CDD" id="cd03394">
    <property type="entry name" value="PAP2_like_5"/>
    <property type="match status" value="1"/>
</dbReference>
<reference evidence="3" key="1">
    <citation type="journal article" date="2020" name="mSystems">
        <title>Genome- and Community-Level Interaction Insights into Carbon Utilization and Element Cycling Functions of Hydrothermarchaeota in Hydrothermal Sediment.</title>
        <authorList>
            <person name="Zhou Z."/>
            <person name="Liu Y."/>
            <person name="Xu W."/>
            <person name="Pan J."/>
            <person name="Luo Z.H."/>
            <person name="Li M."/>
        </authorList>
    </citation>
    <scope>NUCLEOTIDE SEQUENCE [LARGE SCALE GENOMIC DNA]</scope>
    <source>
        <strain evidence="3">SpSt-500</strain>
    </source>
</reference>
<evidence type="ECO:0000259" key="2">
    <source>
        <dbReference type="SMART" id="SM00014"/>
    </source>
</evidence>